<evidence type="ECO:0000256" key="2">
    <source>
        <dbReference type="ARBA" id="ARBA00023157"/>
    </source>
</evidence>
<comment type="similarity">
    <text evidence="4">Belongs to the acid sphingomyelinase family.</text>
</comment>
<dbReference type="CDD" id="cd00842">
    <property type="entry name" value="MPP_ASMase"/>
    <property type="match status" value="1"/>
</dbReference>
<dbReference type="InterPro" id="IPR008139">
    <property type="entry name" value="SaposinB_dom"/>
</dbReference>
<gene>
    <name evidence="9" type="ORF">G7Z17_g11503</name>
</gene>
<evidence type="ECO:0000256" key="1">
    <source>
        <dbReference type="ARBA" id="ARBA00022801"/>
    </source>
</evidence>
<dbReference type="EMBL" id="JAANBB010000438">
    <property type="protein sequence ID" value="KAF7542515.1"/>
    <property type="molecule type" value="Genomic_DNA"/>
</dbReference>
<feature type="binding site" evidence="5">
    <location>
        <position position="389"/>
    </location>
    <ligand>
        <name>Zn(2+)</name>
        <dbReference type="ChEBI" id="CHEBI:29105"/>
        <label>2</label>
    </ligand>
</feature>
<keyword evidence="10" id="KW-1185">Reference proteome</keyword>
<comment type="caution">
    <text evidence="9">The sequence shown here is derived from an EMBL/GenBank/DDBJ whole genome shotgun (WGS) entry which is preliminary data.</text>
</comment>
<feature type="binding site" evidence="5">
    <location>
        <position position="281"/>
    </location>
    <ligand>
        <name>Zn(2+)</name>
        <dbReference type="ChEBI" id="CHEBI:29105"/>
        <label>2</label>
    </ligand>
</feature>
<dbReference type="InterPro" id="IPR041805">
    <property type="entry name" value="ASMase/PPN1_MPP"/>
</dbReference>
<comment type="cofactor">
    <cofactor evidence="5">
        <name>Zn(2+)</name>
        <dbReference type="ChEBI" id="CHEBI:29105"/>
    </cofactor>
    <text evidence="5">Binds 2 Zn(2+) ions per subunit.</text>
</comment>
<dbReference type="OrthoDB" id="282973at2759"/>
<dbReference type="InterPro" id="IPR011160">
    <property type="entry name" value="Sphingomy_PDE"/>
</dbReference>
<sequence length="636" mass="70135">MQLSALLVASLGLVQSAVGFEGPGVAPQDLAHVERAIESRSWVSDLWEDFEENATCAGCQTLLVALKGLVLLGDQALIDVLQEICKLSGAEDDDVCDGAIALEGPIIAKAIRGMTIGSRTSKEFCITFLGICEYPDVRQWSVPFPSEKPTTARPAPSGKDPIKVVHYSDIHIDPLYVEGSNTECTKPICCRPYTEGDAPGNTSSPAGPNGDHNCDVPVSLEESMYAAIQEIVPDVAFTIFTGDIVDHAVWNTSQSYNTEQITNAYEMMSQNLSIVYGTAGNHEAHPSNAFQPNSVGHASQWVYDLLSGLWSSWIDTEAVADSKKLGAYSTLYPNGNLRVISLNTNMNYRGNYWLYQKTMIQDPSDQITWLVQELDAAEQAGERVYLVGHMPPGDENCFHDQSNYLDQVVSRYSATIAAMFFGHTHVDHFQISYSDYSDQKFSNALVTSYIGPSLTPTSGMPSFRVYDVDPVTFGILDATTYIADMTDPVFQTTGPVWTKYYSAKEAYGSHLTPPVTDSAAELTAAFWHNVTSIFESDDTVFNAYLARKSRGWSTEDCTGTCKTEEICALRAARSENNCYEPELGVNFNKRSENRVEERDECGISVARATFASFGVKREMLDVLQRRVIEEKRKVRA</sequence>
<keyword evidence="1 4" id="KW-0378">Hydrolase</keyword>
<evidence type="ECO:0000256" key="5">
    <source>
        <dbReference type="PIRSR" id="PIRSR000948-1"/>
    </source>
</evidence>
<evidence type="ECO:0000256" key="4">
    <source>
        <dbReference type="PIRNR" id="PIRNR000948"/>
    </source>
</evidence>
<evidence type="ECO:0000256" key="7">
    <source>
        <dbReference type="SAM" id="SignalP"/>
    </source>
</evidence>
<name>A0A9P5H4Y7_9HYPO</name>
<keyword evidence="2 6" id="KW-1015">Disulfide bond</keyword>
<dbReference type="GO" id="GO:0004767">
    <property type="term" value="F:sphingomyelin phosphodiesterase activity"/>
    <property type="evidence" value="ECO:0007669"/>
    <property type="project" value="UniProtKB-UniRule"/>
</dbReference>
<dbReference type="Pfam" id="PF00149">
    <property type="entry name" value="Metallophos"/>
    <property type="match status" value="1"/>
</dbReference>
<evidence type="ECO:0000259" key="8">
    <source>
        <dbReference type="PROSITE" id="PS50015"/>
    </source>
</evidence>
<dbReference type="GO" id="GO:0016020">
    <property type="term" value="C:membrane"/>
    <property type="evidence" value="ECO:0007669"/>
    <property type="project" value="GOC"/>
</dbReference>
<evidence type="ECO:0000256" key="6">
    <source>
        <dbReference type="PIRSR" id="PIRSR000948-2"/>
    </source>
</evidence>
<feature type="domain" description="Saposin B-type" evidence="8">
    <location>
        <begin position="52"/>
        <end position="136"/>
    </location>
</feature>
<reference evidence="9" key="1">
    <citation type="submission" date="2020-03" db="EMBL/GenBank/DDBJ databases">
        <title>Draft Genome Sequence of Cylindrodendrum hubeiense.</title>
        <authorList>
            <person name="Buettner E."/>
            <person name="Kellner H."/>
        </authorList>
    </citation>
    <scope>NUCLEOTIDE SEQUENCE</scope>
    <source>
        <strain evidence="9">IHI 201604</strain>
    </source>
</reference>
<dbReference type="InterPro" id="IPR029052">
    <property type="entry name" value="Metallo-depent_PP-like"/>
</dbReference>
<feature type="binding site" evidence="5">
    <location>
        <position position="171"/>
    </location>
    <ligand>
        <name>Zn(2+)</name>
        <dbReference type="ChEBI" id="CHEBI:29105"/>
        <label>1</label>
    </ligand>
</feature>
<comment type="function">
    <text evidence="4">Converts sphingomyelin to ceramide.</text>
</comment>
<dbReference type="PANTHER" id="PTHR10340">
    <property type="entry name" value="SPHINGOMYELIN PHOSPHODIESTERASE"/>
    <property type="match status" value="1"/>
</dbReference>
<dbReference type="PANTHER" id="PTHR10340:SF34">
    <property type="entry name" value="SPHINGOMYELIN PHOSPHODIESTERASE"/>
    <property type="match status" value="1"/>
</dbReference>
<organism evidence="9 10">
    <name type="scientific">Cylindrodendrum hubeiense</name>
    <dbReference type="NCBI Taxonomy" id="595255"/>
    <lineage>
        <taxon>Eukaryota</taxon>
        <taxon>Fungi</taxon>
        <taxon>Dikarya</taxon>
        <taxon>Ascomycota</taxon>
        <taxon>Pezizomycotina</taxon>
        <taxon>Sordariomycetes</taxon>
        <taxon>Hypocreomycetidae</taxon>
        <taxon>Hypocreales</taxon>
        <taxon>Nectriaceae</taxon>
        <taxon>Cylindrodendrum</taxon>
    </lineage>
</organism>
<feature type="binding site" evidence="5">
    <location>
        <position position="423"/>
    </location>
    <ligand>
        <name>Zn(2+)</name>
        <dbReference type="ChEBI" id="CHEBI:29105"/>
        <label>2</label>
    </ligand>
</feature>
<dbReference type="GO" id="GO:0016798">
    <property type="term" value="F:hydrolase activity, acting on glycosyl bonds"/>
    <property type="evidence" value="ECO:0007669"/>
    <property type="project" value="UniProtKB-KW"/>
</dbReference>
<keyword evidence="4" id="KW-0326">Glycosidase</keyword>
<dbReference type="AlphaFoldDB" id="A0A9P5H4Y7"/>
<dbReference type="GO" id="GO:0006685">
    <property type="term" value="P:sphingomyelin catabolic process"/>
    <property type="evidence" value="ECO:0007669"/>
    <property type="project" value="UniProtKB-UniRule"/>
</dbReference>
<keyword evidence="5" id="KW-0479">Metal-binding</keyword>
<feature type="disulfide bond" evidence="6">
    <location>
        <begin position="85"/>
        <end position="96"/>
    </location>
</feature>
<dbReference type="Proteomes" id="UP000722485">
    <property type="component" value="Unassembled WGS sequence"/>
</dbReference>
<protein>
    <recommendedName>
        <fullName evidence="4">Sphingomyelin phosphodiesterase</fullName>
    </recommendedName>
</protein>
<evidence type="ECO:0000313" key="9">
    <source>
        <dbReference type="EMBL" id="KAF7542515.1"/>
    </source>
</evidence>
<feature type="binding site" evidence="5">
    <location>
        <position position="243"/>
    </location>
    <ligand>
        <name>Zn(2+)</name>
        <dbReference type="ChEBI" id="CHEBI:29105"/>
        <label>1</label>
    </ligand>
</feature>
<keyword evidence="7" id="KW-0732">Signal</keyword>
<feature type="chain" id="PRO_5040210145" description="Sphingomyelin phosphodiesterase" evidence="7">
    <location>
        <begin position="20"/>
        <end position="636"/>
    </location>
</feature>
<dbReference type="SUPFAM" id="SSF56300">
    <property type="entry name" value="Metallo-dependent phosphatases"/>
    <property type="match status" value="1"/>
</dbReference>
<dbReference type="Gene3D" id="3.60.21.10">
    <property type="match status" value="1"/>
</dbReference>
<dbReference type="PROSITE" id="PS50015">
    <property type="entry name" value="SAP_B"/>
    <property type="match status" value="1"/>
</dbReference>
<feature type="disulfide bond" evidence="6">
    <location>
        <begin position="557"/>
        <end position="561"/>
    </location>
</feature>
<keyword evidence="3" id="KW-0325">Glycoprotein</keyword>
<feature type="binding site" evidence="5">
    <location>
        <position position="243"/>
    </location>
    <ligand>
        <name>Zn(2+)</name>
        <dbReference type="ChEBI" id="CHEBI:29105"/>
        <label>2</label>
    </ligand>
</feature>
<feature type="binding site" evidence="5">
    <location>
        <position position="169"/>
    </location>
    <ligand>
        <name>Zn(2+)</name>
        <dbReference type="ChEBI" id="CHEBI:29105"/>
        <label>1</label>
    </ligand>
</feature>
<accession>A0A9P5H4Y7</accession>
<feature type="signal peptide" evidence="7">
    <location>
        <begin position="1"/>
        <end position="19"/>
    </location>
</feature>
<keyword evidence="5" id="KW-0862">Zinc</keyword>
<feature type="binding site" evidence="5">
    <location>
        <position position="425"/>
    </location>
    <ligand>
        <name>Zn(2+)</name>
        <dbReference type="ChEBI" id="CHEBI:29105"/>
        <label>1</label>
    </ligand>
</feature>
<feature type="disulfide bond" evidence="6">
    <location>
        <begin position="184"/>
        <end position="189"/>
    </location>
</feature>
<proteinExistence type="inferred from homology"/>
<feature type="disulfide bond" evidence="6">
    <location>
        <begin position="56"/>
        <end position="132"/>
    </location>
</feature>
<feature type="disulfide bond" evidence="6">
    <location>
        <begin position="190"/>
        <end position="214"/>
    </location>
</feature>
<dbReference type="InterPro" id="IPR004843">
    <property type="entry name" value="Calcineurin-like_PHP"/>
</dbReference>
<dbReference type="PIRSF" id="PIRSF000948">
    <property type="entry name" value="Sphingomy_PDE"/>
    <property type="match status" value="1"/>
</dbReference>
<evidence type="ECO:0000313" key="10">
    <source>
        <dbReference type="Proteomes" id="UP000722485"/>
    </source>
</evidence>
<dbReference type="GO" id="GO:0046872">
    <property type="term" value="F:metal ion binding"/>
    <property type="evidence" value="ECO:0007669"/>
    <property type="project" value="UniProtKB-KW"/>
</dbReference>
<evidence type="ECO:0000256" key="3">
    <source>
        <dbReference type="ARBA" id="ARBA00023180"/>
    </source>
</evidence>